<reference evidence="3 4" key="1">
    <citation type="journal article" date="2013" name="Genome Announc.">
        <title>Complete Genome Sequence of Glaciecola psychrophila Strain 170T.</title>
        <authorList>
            <person name="Yin J."/>
            <person name="Chen J."/>
            <person name="Liu G."/>
            <person name="Yu Y."/>
            <person name="Song L."/>
            <person name="Wang X."/>
            <person name="Qu X."/>
        </authorList>
    </citation>
    <scope>NUCLEOTIDE SEQUENCE [LARGE SCALE GENOMIC DNA]</scope>
    <source>
        <strain evidence="3 4">170</strain>
    </source>
</reference>
<dbReference type="KEGG" id="gps:C427_1015"/>
<dbReference type="PATRIC" id="fig|1129794.4.peg.1002"/>
<dbReference type="GO" id="GO:0008239">
    <property type="term" value="F:dipeptidyl-peptidase activity"/>
    <property type="evidence" value="ECO:0007669"/>
    <property type="project" value="TreeGrafter"/>
</dbReference>
<keyword evidence="2" id="KW-0378">Hydrolase</keyword>
<dbReference type="GO" id="GO:0046872">
    <property type="term" value="F:metal ion binding"/>
    <property type="evidence" value="ECO:0007669"/>
    <property type="project" value="UniProtKB-KW"/>
</dbReference>
<dbReference type="EMBL" id="CP003837">
    <property type="protein sequence ID" value="AGH43124.1"/>
    <property type="molecule type" value="Genomic_DNA"/>
</dbReference>
<sequence>MVLEEGKADILGLYMVQQLLAKGVIDEGMLEDYYVTFMAGIFRSVRFGASSAHGKANMIRFNFFRNTTLLVEMKQAFIKLTC</sequence>
<dbReference type="PANTHER" id="PTHR23422:SF9">
    <property type="entry name" value="ZN-DEPENDENT HYDROLASE"/>
    <property type="match status" value="1"/>
</dbReference>
<evidence type="ECO:0000313" key="4">
    <source>
        <dbReference type="Proteomes" id="UP000011864"/>
    </source>
</evidence>
<protein>
    <submittedName>
        <fullName evidence="3">Uncharacterized protein</fullName>
    </submittedName>
</protein>
<evidence type="ECO:0000256" key="1">
    <source>
        <dbReference type="ARBA" id="ARBA00022723"/>
    </source>
</evidence>
<dbReference type="PANTHER" id="PTHR23422">
    <property type="entry name" value="DIPEPTIDYL PEPTIDASE III-RELATED"/>
    <property type="match status" value="1"/>
</dbReference>
<evidence type="ECO:0000256" key="2">
    <source>
        <dbReference type="ARBA" id="ARBA00022801"/>
    </source>
</evidence>
<accession>M4RLT2</accession>
<keyword evidence="1" id="KW-0479">Metal-binding</keyword>
<dbReference type="HOGENOM" id="CLU_2555223_0_0_6"/>
<keyword evidence="4" id="KW-1185">Reference proteome</keyword>
<organism evidence="3 4">
    <name type="scientific">Paraglaciecola psychrophila 170</name>
    <dbReference type="NCBI Taxonomy" id="1129794"/>
    <lineage>
        <taxon>Bacteria</taxon>
        <taxon>Pseudomonadati</taxon>
        <taxon>Pseudomonadota</taxon>
        <taxon>Gammaproteobacteria</taxon>
        <taxon>Alteromonadales</taxon>
        <taxon>Alteromonadaceae</taxon>
        <taxon>Paraglaciecola</taxon>
    </lineage>
</organism>
<dbReference type="AlphaFoldDB" id="M4RLT2"/>
<dbReference type="InterPro" id="IPR039461">
    <property type="entry name" value="Peptidase_M49"/>
</dbReference>
<dbReference type="GO" id="GO:0005737">
    <property type="term" value="C:cytoplasm"/>
    <property type="evidence" value="ECO:0007669"/>
    <property type="project" value="TreeGrafter"/>
</dbReference>
<evidence type="ECO:0000313" key="3">
    <source>
        <dbReference type="EMBL" id="AGH43124.1"/>
    </source>
</evidence>
<name>M4RLT2_9ALTE</name>
<gene>
    <name evidence="3" type="ORF">C427_1015</name>
</gene>
<dbReference type="Proteomes" id="UP000011864">
    <property type="component" value="Chromosome"/>
</dbReference>
<dbReference type="STRING" id="1129794.C427_1015"/>
<proteinExistence type="predicted"/>